<dbReference type="SUPFAM" id="SSF56436">
    <property type="entry name" value="C-type lectin-like"/>
    <property type="match status" value="2"/>
</dbReference>
<dbReference type="PROSITE" id="PS50041">
    <property type="entry name" value="C_TYPE_LECTIN_2"/>
    <property type="match status" value="2"/>
</dbReference>
<evidence type="ECO:0000256" key="2">
    <source>
        <dbReference type="ARBA" id="ARBA00023157"/>
    </source>
</evidence>
<dbReference type="SMART" id="SM00560">
    <property type="entry name" value="LamGL"/>
    <property type="match status" value="2"/>
</dbReference>
<name>A0A1W6MIV9_9FLAO</name>
<keyword evidence="2" id="KW-1015">Disulfide bond</keyword>
<evidence type="ECO:0000313" key="4">
    <source>
        <dbReference type="EMBL" id="ARN77532.1"/>
    </source>
</evidence>
<proteinExistence type="predicted"/>
<dbReference type="NCBIfam" id="TIGR04183">
    <property type="entry name" value="Por_Secre_tail"/>
    <property type="match status" value="1"/>
</dbReference>
<dbReference type="InterPro" id="IPR001304">
    <property type="entry name" value="C-type_lectin-like"/>
</dbReference>
<dbReference type="InterPro" id="IPR032179">
    <property type="entry name" value="Cry22Aa_Ig-like"/>
</dbReference>
<dbReference type="InterPro" id="IPR006558">
    <property type="entry name" value="LamG-like"/>
</dbReference>
<evidence type="ECO:0000313" key="5">
    <source>
        <dbReference type="Proteomes" id="UP000193431"/>
    </source>
</evidence>
<feature type="domain" description="C-type lectin" evidence="3">
    <location>
        <begin position="675"/>
        <end position="790"/>
    </location>
</feature>
<dbReference type="InterPro" id="IPR050111">
    <property type="entry name" value="C-type_lectin/snaclec_domain"/>
</dbReference>
<dbReference type="Gene3D" id="2.60.120.200">
    <property type="match status" value="3"/>
</dbReference>
<dbReference type="SUPFAM" id="SSF49899">
    <property type="entry name" value="Concanavalin A-like lectins/glucanases"/>
    <property type="match status" value="3"/>
</dbReference>
<dbReference type="InterPro" id="IPR026444">
    <property type="entry name" value="Secre_tail"/>
</dbReference>
<evidence type="ECO:0000256" key="1">
    <source>
        <dbReference type="ARBA" id="ARBA00022729"/>
    </source>
</evidence>
<dbReference type="InterPro" id="IPR013320">
    <property type="entry name" value="ConA-like_dom_sf"/>
</dbReference>
<dbReference type="InterPro" id="IPR016187">
    <property type="entry name" value="CTDL_fold"/>
</dbReference>
<dbReference type="Proteomes" id="UP000193431">
    <property type="component" value="Chromosome"/>
</dbReference>
<evidence type="ECO:0000259" key="3">
    <source>
        <dbReference type="PROSITE" id="PS50041"/>
    </source>
</evidence>
<protein>
    <recommendedName>
        <fullName evidence="3">C-type lectin domain-containing protein</fullName>
    </recommendedName>
</protein>
<dbReference type="SMART" id="SM00034">
    <property type="entry name" value="CLECT"/>
    <property type="match status" value="2"/>
</dbReference>
<gene>
    <name evidence="4" type="ORF">BST97_05770</name>
</gene>
<dbReference type="Pfam" id="PF18962">
    <property type="entry name" value="Por_Secre_tail"/>
    <property type="match status" value="1"/>
</dbReference>
<dbReference type="Gene3D" id="2.60.40.10">
    <property type="entry name" value="Immunoglobulins"/>
    <property type="match status" value="2"/>
</dbReference>
<dbReference type="Gene3D" id="3.10.100.10">
    <property type="entry name" value="Mannose-Binding Protein A, subunit A"/>
    <property type="match status" value="2"/>
</dbReference>
<dbReference type="Pfam" id="PF00059">
    <property type="entry name" value="Lectin_C"/>
    <property type="match status" value="2"/>
</dbReference>
<dbReference type="GO" id="GO:0005975">
    <property type="term" value="P:carbohydrate metabolic process"/>
    <property type="evidence" value="ECO:0007669"/>
    <property type="project" value="UniProtKB-ARBA"/>
</dbReference>
<dbReference type="Pfam" id="PF13385">
    <property type="entry name" value="Laminin_G_3"/>
    <property type="match status" value="3"/>
</dbReference>
<sequence>MTCLIAYIAMAQVDVRTQNISVDLDATGNASITAQDIDNGSVSVTGMDYVNGPEINIVGSGGGEIAFGSGFATSSSNGLPLSIAASHSSFQTSPAFDGVKVRVGDYIYLRCTLNNGSRPSNEILGFNNGSGRVTWGGSTTGTFANRSQYLIEQDGKTQGDLIDFSLPFSMRLLVNSRYLGQSGSVFDDFATPQPLTIDLVSGDPGFEDATSGLSLSLDQTTFDCEEIEGQDQRALNFQSGAQGISLGNVSDFLGSFTTEMWINTNMPNQMLMAKWRTGSYGRFHWYIQSDGKIRIATNRPPFDSTVIPSSTTNVADGQWHHIACVYEYDNSTSLGVLKIYVDGTLEDTSNPVDISPSANGQILQIGTEENPSPTVPNFTSGLMDDIRIWETARTAAQINEGIYAPVNPTTEGLISYYSFDGTSNQLEDLTGNQLPISINNTNITQTLTAGSPVAQGILVTLTGTDSASNSATGNVFVNVVDNTSPILTCPSDINVEATSTSGETVKFDFPTVSDNCETGGVAINALETLAPDGMSFLDTYNGSAYFISDAADTGVNNFAFAKAQGYNLITINDADEESFLTGALTAAGANNILIGYNDIDNEGTFVWQDGSNSTYTNWRSNEPNNSGDEDYTQLVVLSGAWGWNDTSANSAIKFVVEIPLSGIMQPTNTTAIGTFEGHTYFISNNSASASQAFNNAAQAGYSLASISSVEENQFLQSYLNSNGISDVHIGLNDLGTEGVYAWQNGETFSYSNWASGNPSNSGGAEDYGELQTNGEWNDIPASLSQRYIIEVPSQLIQTAGFESGILQTAGNYTNSFNYYAQDSSVQTCSFNVTIAPQSFPILSNVTIASNNSGNSTIAKANDRIIINAVASEELNNIAVTIAGQTANVSRTPNTLNYSFDISVPRIQDANLSSLPNGIATFTIDFEDQVGNTGTQVTTTTNGSQVTINRTPPTAIAQDVELCPDSSGNYNLTAAAVDDGSNDVDGGVNLTIGTSLTTNRPSISYNQTHINEGSVYFDGNNKRISTTVTGIPTGNAARTIEFWMKPENTGGNQFVVNYGANSPTRFFGVLLQTNGDMILGFNGSGRFIRISGIVSYNLWSHYAISYDNRNFKIYKNGNLITDTNIGFDLNTASSDLFLGNNLGNTNADFRGNLSELRLYDYAKTGTQVLSEYNSYSAGNEPGLIYYNKLNEGTGGAINDGRFNTAGNLAVGGGGSEPVWSTDYPDASFQNEIGTYHTVLAVTDSNGNRATDEAIVILKDDIPIARSQDVTVVLDASGNAVITTAMADDGTISCSGHTLSLTNDTFTCIDLERRASGSVNFEYQSAVVNHSNLPTGNAPRTAMMWVKPNNASVFNSNRTFFMWYGDGALNRLFTFGALNGKLQADMYANNLDTNASIPPGQWSHVAITHDGTTFKLFLNGEQVGEKASTINTTVNSGNSVGIAGRSISTDNRFRGKMADVVMLDYAIDPNELKSFYLNRIDPNQSGLVMYYPLNEQTSAQDLSSPSGDAITLGIPAARNDKAPSADSPTLLDAGPYSTLIATSTTDATKKSSDTFLVALSESELPVITLVGDQNIVLPVNGSYIEQGATATDNCGLDAAGVVIGGDTVDTSTNGTYIVTYNVQDTSGNAAAQVTRTVVVDGIPPGVVDASISSDNSTSSAFAKAGDQITLTFTTSEEVLTPVVQIAGRTATVNATRNSNEYKAQILIPGVNSASMTSLPDGLLNFTIGLTDLVGNDSTGITGITDGSSVTLDRTTPVVTTQNATITLDANGDASITQADVVDTIVETNPDSVIISQTTFTCADTGIQAVLITATDQAGNTAVQNALVNVDDAIAPVLSLNGAATITIQRGVTFIDPGVTVTDNCSSSITPIVGGDTVNINATGSYLVTYNATDLAGNAATEITRTVEVTNGDFIYDNGSWTPNDPTLASNPSTFVDNIIIRESTTLSSVIRTHDLSVETGATLTLSSGSRLIIDNIVTAQAINGPEATILAYGQSSQPWTLNNTVIGTLELANATLNLDGDIRITDKIFNDDTVSNSVLNIAGSSLIFTSSETGTAVIDGANLTINGVVKTENYFADRRAFRFVTPSVQSTTSIYDNWQESGAETSGFGTDITGGSLSNGFDQSGSGNPSMFSWNNSSQQWQAQASTNAPTDLLVPGTPYRLMVRGDRRIDLSNNSSQSSTTLRAEGTLLNSTYSLPNPATTLNEYMMLPNPYQSELPLGAMMRQQFNGSNTLLSAMGDSFYYIWDPIVNTRGAYRTYSRQLDQLIGPSSSDSRFEQGVLKPGQVAFVVASGVPSGSISIPKWNNAIIPPPVSILNQNPSELRLELFEETDYQNNNGSLDQLLVQFSATGNNSFDHLDALKFANLDETLSRFLTSTGGYLVIEDRNLPQAGEELELSLTNLRHSNYVFESQPLNLLMSQAYLVDTFAGNRIALDNSQITTYSFTVDQNDVNSQASNRFRIEFEDVTLSVDDPAFAKAQISLYPNPAIDGYFNLDFMGIEGEKTVQVVDLQGRLVESYRTTETQLFKINTENMAAGVYLVEVDGGIGTASFKVVVE</sequence>
<feature type="domain" description="C-type lectin" evidence="3">
    <location>
        <begin position="540"/>
        <end position="657"/>
    </location>
</feature>
<dbReference type="Pfam" id="PF16403">
    <property type="entry name" value="Bact_surface_Ig-like"/>
    <property type="match status" value="2"/>
</dbReference>
<dbReference type="InterPro" id="IPR016186">
    <property type="entry name" value="C-type_lectin-like/link_sf"/>
</dbReference>
<dbReference type="PANTHER" id="PTHR22803">
    <property type="entry name" value="MANNOSE, PHOSPHOLIPASE, LECTIN RECEPTOR RELATED"/>
    <property type="match status" value="1"/>
</dbReference>
<dbReference type="InterPro" id="IPR013783">
    <property type="entry name" value="Ig-like_fold"/>
</dbReference>
<dbReference type="STRING" id="331648.BST97_05770"/>
<keyword evidence="5" id="KW-1185">Reference proteome</keyword>
<reference evidence="4 5" key="1">
    <citation type="submission" date="2016-11" db="EMBL/GenBank/DDBJ databases">
        <title>Trade-off between light-utilization and light-protection in marine flavobacteria.</title>
        <authorList>
            <person name="Kumagai Y."/>
        </authorList>
    </citation>
    <scope>NUCLEOTIDE SEQUENCE [LARGE SCALE GENOMIC DNA]</scope>
    <source>
        <strain evidence="4 5">JCM 13191</strain>
    </source>
</reference>
<dbReference type="EMBL" id="CP019344">
    <property type="protein sequence ID" value="ARN77532.1"/>
    <property type="molecule type" value="Genomic_DNA"/>
</dbReference>
<accession>A0A1W6MIV9</accession>
<organism evidence="4 5">
    <name type="scientific">Nonlabens spongiae</name>
    <dbReference type="NCBI Taxonomy" id="331648"/>
    <lineage>
        <taxon>Bacteria</taxon>
        <taxon>Pseudomonadati</taxon>
        <taxon>Bacteroidota</taxon>
        <taxon>Flavobacteriia</taxon>
        <taxon>Flavobacteriales</taxon>
        <taxon>Flavobacteriaceae</taxon>
        <taxon>Nonlabens</taxon>
    </lineage>
</organism>
<dbReference type="GO" id="GO:0004553">
    <property type="term" value="F:hydrolase activity, hydrolyzing O-glycosyl compounds"/>
    <property type="evidence" value="ECO:0007669"/>
    <property type="project" value="UniProtKB-ARBA"/>
</dbReference>
<keyword evidence="1" id="KW-0732">Signal</keyword>
<dbReference type="CDD" id="cd00037">
    <property type="entry name" value="CLECT"/>
    <property type="match status" value="2"/>
</dbReference>